<dbReference type="Proteomes" id="UP001500635">
    <property type="component" value="Unassembled WGS sequence"/>
</dbReference>
<feature type="domain" description="Low molecular weight protein antigen 6 PH" evidence="3">
    <location>
        <begin position="97"/>
        <end position="167"/>
    </location>
</feature>
<evidence type="ECO:0000256" key="1">
    <source>
        <dbReference type="SAM" id="MobiDB-lite"/>
    </source>
</evidence>
<keyword evidence="2" id="KW-0472">Membrane</keyword>
<evidence type="ECO:0000313" key="4">
    <source>
        <dbReference type="EMBL" id="GAA4401451.1"/>
    </source>
</evidence>
<organism evidence="4 5">
    <name type="scientific">Tsukamurella soli</name>
    <dbReference type="NCBI Taxonomy" id="644556"/>
    <lineage>
        <taxon>Bacteria</taxon>
        <taxon>Bacillati</taxon>
        <taxon>Actinomycetota</taxon>
        <taxon>Actinomycetes</taxon>
        <taxon>Mycobacteriales</taxon>
        <taxon>Tsukamurellaceae</taxon>
        <taxon>Tsukamurella</taxon>
    </lineage>
</organism>
<keyword evidence="2" id="KW-0812">Transmembrane</keyword>
<dbReference type="InterPro" id="IPR019692">
    <property type="entry name" value="CFP-6_PH"/>
</dbReference>
<name>A0ABP8K7X4_9ACTN</name>
<comment type="caution">
    <text evidence="4">The sequence shown here is derived from an EMBL/GenBank/DDBJ whole genome shotgun (WGS) entry which is preliminary data.</text>
</comment>
<evidence type="ECO:0000256" key="2">
    <source>
        <dbReference type="SAM" id="Phobius"/>
    </source>
</evidence>
<evidence type="ECO:0000313" key="5">
    <source>
        <dbReference type="Proteomes" id="UP001500635"/>
    </source>
</evidence>
<feature type="region of interest" description="Disordered" evidence="1">
    <location>
        <begin position="1"/>
        <end position="20"/>
    </location>
</feature>
<keyword evidence="5" id="KW-1185">Reference proteome</keyword>
<feature type="transmembrane region" description="Helical" evidence="2">
    <location>
        <begin position="79"/>
        <end position="98"/>
    </location>
</feature>
<reference evidence="5" key="1">
    <citation type="journal article" date="2019" name="Int. J. Syst. Evol. Microbiol.">
        <title>The Global Catalogue of Microorganisms (GCM) 10K type strain sequencing project: providing services to taxonomists for standard genome sequencing and annotation.</title>
        <authorList>
            <consortium name="The Broad Institute Genomics Platform"/>
            <consortium name="The Broad Institute Genome Sequencing Center for Infectious Disease"/>
            <person name="Wu L."/>
            <person name="Ma J."/>
        </authorList>
    </citation>
    <scope>NUCLEOTIDE SEQUENCE [LARGE SCALE GENOMIC DNA]</scope>
    <source>
        <strain evidence="5">JCM 17688</strain>
    </source>
</reference>
<dbReference type="EMBL" id="BAABFR010000088">
    <property type="protein sequence ID" value="GAA4401451.1"/>
    <property type="molecule type" value="Genomic_DNA"/>
</dbReference>
<keyword evidence="2" id="KW-1133">Transmembrane helix</keyword>
<sequence length="187" mass="19894">MHVMRVSRPRTRTVTTDHTSDTSVALGGADRVVFKHPGIALLGIGLFAVCLATVAGPWMLGQEIVDHGSQAGGGTHLRWVGWVILILPLALTFWVLRVRTVVDGDGIRSVRILGATSIAWADIDGLRIAKNGAVYAVRTDRSEVRLPAVTVGQLSRLAFASGGRIPDPSADAVALDRVDADRVESAQ</sequence>
<gene>
    <name evidence="4" type="ORF">GCM10023147_41030</name>
</gene>
<feature type="transmembrane region" description="Helical" evidence="2">
    <location>
        <begin position="39"/>
        <end position="59"/>
    </location>
</feature>
<accession>A0ABP8K7X4</accession>
<proteinExistence type="predicted"/>
<feature type="compositionally biased region" description="Basic residues" evidence="1">
    <location>
        <begin position="1"/>
        <end position="11"/>
    </location>
</feature>
<evidence type="ECO:0000259" key="3">
    <source>
        <dbReference type="Pfam" id="PF10756"/>
    </source>
</evidence>
<protein>
    <recommendedName>
        <fullName evidence="3">Low molecular weight protein antigen 6 PH domain-containing protein</fullName>
    </recommendedName>
</protein>
<dbReference type="Pfam" id="PF10756">
    <property type="entry name" value="bPH_6"/>
    <property type="match status" value="1"/>
</dbReference>